<organism evidence="2 3">
    <name type="scientific">Bugula neritina</name>
    <name type="common">Brown bryozoan</name>
    <name type="synonym">Sertularia neritina</name>
    <dbReference type="NCBI Taxonomy" id="10212"/>
    <lineage>
        <taxon>Eukaryota</taxon>
        <taxon>Metazoa</taxon>
        <taxon>Spiralia</taxon>
        <taxon>Lophotrochozoa</taxon>
        <taxon>Bryozoa</taxon>
        <taxon>Gymnolaemata</taxon>
        <taxon>Cheilostomatida</taxon>
        <taxon>Flustrina</taxon>
        <taxon>Buguloidea</taxon>
        <taxon>Bugulidae</taxon>
        <taxon>Bugula</taxon>
    </lineage>
</organism>
<dbReference type="AlphaFoldDB" id="A0A7J7K360"/>
<evidence type="ECO:0000256" key="1">
    <source>
        <dbReference type="SAM" id="MobiDB-lite"/>
    </source>
</evidence>
<accession>A0A7J7K360</accession>
<evidence type="ECO:0000313" key="2">
    <source>
        <dbReference type="EMBL" id="KAF6033059.1"/>
    </source>
</evidence>
<gene>
    <name evidence="2" type="ORF">EB796_008640</name>
</gene>
<feature type="region of interest" description="Disordered" evidence="1">
    <location>
        <begin position="342"/>
        <end position="367"/>
    </location>
</feature>
<dbReference type="InterPro" id="IPR027902">
    <property type="entry name" value="DUF4487"/>
</dbReference>
<proteinExistence type="predicted"/>
<name>A0A7J7K360_BUGNE</name>
<dbReference type="Proteomes" id="UP000593567">
    <property type="component" value="Unassembled WGS sequence"/>
</dbReference>
<dbReference type="EMBL" id="VXIV02001458">
    <property type="protein sequence ID" value="KAF6033059.1"/>
    <property type="molecule type" value="Genomic_DNA"/>
</dbReference>
<dbReference type="Pfam" id="PF14868">
    <property type="entry name" value="DUF4487"/>
    <property type="match status" value="1"/>
</dbReference>
<evidence type="ECO:0000313" key="3">
    <source>
        <dbReference type="Proteomes" id="UP000593567"/>
    </source>
</evidence>
<dbReference type="PANTHER" id="PTHR16071:SF2">
    <property type="entry name" value="FIGNL1-INTERACTING REGULATOR OF RECOMBINATION AND MITOSIS"/>
    <property type="match status" value="1"/>
</dbReference>
<reference evidence="2" key="1">
    <citation type="submission" date="2020-06" db="EMBL/GenBank/DDBJ databases">
        <title>Draft genome of Bugula neritina, a colonial animal packing powerful symbionts and potential medicines.</title>
        <authorList>
            <person name="Rayko M."/>
        </authorList>
    </citation>
    <scope>NUCLEOTIDE SEQUENCE [LARGE SCALE GENOMIC DNA]</scope>
    <source>
        <strain evidence="2">Kwan_BN1</strain>
    </source>
</reference>
<keyword evidence="3" id="KW-1185">Reference proteome</keyword>
<dbReference type="OrthoDB" id="6088000at2759"/>
<sequence>MRVCVWGAAHTGTSFWHILFQEKLLFSLILSPAVHVNLLATDCWHFVARYSPGKLPYAHCCKLLDLLTHLKLSENQVCSVQSVLYRLVSLLSPAAQLDLVKRENAFYSGMLAQVPFKEEVQRELEIYSLPSLRSHLSQIRTKSCRPRHGILYSLEAVARLLCLSYQSKEGETVCRDAAKLLTETLIANLHKPSLSACICLTVNSFSSRRKHHSLLLKLLHAIQRIWATISVEVQKAAVSSLSTIATLPTNQDKDLTVSLYTLCLAGDQQYLRLHALQSFKVFAQTTAYQELINKVAAGSLAVKERVVQYCSMQVDGDYLTTQLTNIQPWNLQPFYSTSSLRNTHSKGGRCSSLEQLPPEKKPRMERDSNTLDKLRKVVDFINSAQLSESQWQSISHLTSELQRIVGEKPTTKLS</sequence>
<protein>
    <submittedName>
        <fullName evidence="2">Uncharacterized protein</fullName>
    </submittedName>
</protein>
<comment type="caution">
    <text evidence="2">The sequence shown here is derived from an EMBL/GenBank/DDBJ whole genome shotgun (WGS) entry which is preliminary data.</text>
</comment>
<dbReference type="PANTHER" id="PTHR16071">
    <property type="entry name" value="CHROMOSOME 1 OPEN READING FRAME 112"/>
    <property type="match status" value="1"/>
</dbReference>
<feature type="compositionally biased region" description="Basic and acidic residues" evidence="1">
    <location>
        <begin position="357"/>
        <end position="367"/>
    </location>
</feature>